<name>A0ABQ9UPQ4_SAGOE</name>
<sequence>MEPDFKQLALLQDSQKQSLEASDVHKIGLMVYIPYEALDVSPWRELHHGAVVKLHSFTNVSPWSPALPSAASRRGALRYRRRRLAVEPCVTKSGLSPELQESSPGVGARTPERLLPTLLPPPQLSQQGTCGRLAVQAVAAAAWQSPGIISIPQLWPDIWWRDGKWCI</sequence>
<organism evidence="1 2">
    <name type="scientific">Saguinus oedipus</name>
    <name type="common">Cotton-top tamarin</name>
    <name type="synonym">Oedipomidas oedipus</name>
    <dbReference type="NCBI Taxonomy" id="9490"/>
    <lineage>
        <taxon>Eukaryota</taxon>
        <taxon>Metazoa</taxon>
        <taxon>Chordata</taxon>
        <taxon>Craniata</taxon>
        <taxon>Vertebrata</taxon>
        <taxon>Euteleostomi</taxon>
        <taxon>Mammalia</taxon>
        <taxon>Eutheria</taxon>
        <taxon>Euarchontoglires</taxon>
        <taxon>Primates</taxon>
        <taxon>Haplorrhini</taxon>
        <taxon>Platyrrhini</taxon>
        <taxon>Cebidae</taxon>
        <taxon>Callitrichinae</taxon>
        <taxon>Saguinus</taxon>
    </lineage>
</organism>
<evidence type="ECO:0000313" key="2">
    <source>
        <dbReference type="Proteomes" id="UP001266305"/>
    </source>
</evidence>
<proteinExistence type="predicted"/>
<evidence type="ECO:0000313" key="1">
    <source>
        <dbReference type="EMBL" id="KAK2099065.1"/>
    </source>
</evidence>
<keyword evidence="2" id="KW-1185">Reference proteome</keyword>
<comment type="caution">
    <text evidence="1">The sequence shown here is derived from an EMBL/GenBank/DDBJ whole genome shotgun (WGS) entry which is preliminary data.</text>
</comment>
<reference evidence="1 2" key="1">
    <citation type="submission" date="2023-05" db="EMBL/GenBank/DDBJ databases">
        <title>B98-5 Cell Line De Novo Hybrid Assembly: An Optical Mapping Approach.</title>
        <authorList>
            <person name="Kananen K."/>
            <person name="Auerbach J.A."/>
            <person name="Kautto E."/>
            <person name="Blachly J.S."/>
        </authorList>
    </citation>
    <scope>NUCLEOTIDE SEQUENCE [LARGE SCALE GENOMIC DNA]</scope>
    <source>
        <strain evidence="1">B95-8</strain>
        <tissue evidence="1">Cell line</tissue>
    </source>
</reference>
<protein>
    <submittedName>
        <fullName evidence="1">Uncharacterized protein</fullName>
    </submittedName>
</protein>
<dbReference type="Proteomes" id="UP001266305">
    <property type="component" value="Unassembled WGS sequence"/>
</dbReference>
<accession>A0ABQ9UPQ4</accession>
<dbReference type="EMBL" id="JASSZA010000011">
    <property type="protein sequence ID" value="KAK2099065.1"/>
    <property type="molecule type" value="Genomic_DNA"/>
</dbReference>
<gene>
    <name evidence="1" type="ORF">P7K49_024516</name>
</gene>